<protein>
    <submittedName>
        <fullName evidence="1">Uncharacterized protein</fullName>
    </submittedName>
</protein>
<comment type="caution">
    <text evidence="1">The sequence shown here is derived from an EMBL/GenBank/DDBJ whole genome shotgun (WGS) entry which is preliminary data.</text>
</comment>
<keyword evidence="2" id="KW-1185">Reference proteome</keyword>
<proteinExistence type="predicted"/>
<sequence length="429" mass="49580">MNIKRYWKLISILAVIVVVLTTYFIQSSLAASRYPNFVLKTISGDKSEVENITMYGEYYQLDSTSSGYLRLTSEGTEYLQEQSYFERLNNKFEPSEITRLQDEYRNFMRSKPDLPALYFEDDNVVAYANLESEERWGTIYPEDYYFDIAVFDKKTNDTSSFEIEIPGQKDYWYMNVYDVQVVDGMLKVVTDVFHQDGETEEHTLSVYTFDIATQKLVGDETVLTGIGEESEGVMKRTSFTLLNDADFIGIQTNLFLMKEESTETIIQSKENESTDVDTEVIEDQVTNRQVYVYNLATNEMTELALSDEIKTQIENTPFNSTAFIDEEYAYFNLRTEENLTVVGYNIETLTEEMKQTFDLANLGITNPTIRIKNNNVYLVESQLEDENSVEVIVGDLLTGDILYEGEIVIENPTKEQKNYGLQLYEIEIK</sequence>
<organism evidence="1 2">
    <name type="scientific">Ornithinibacillus xuwenensis</name>
    <dbReference type="NCBI Taxonomy" id="3144668"/>
    <lineage>
        <taxon>Bacteria</taxon>
        <taxon>Bacillati</taxon>
        <taxon>Bacillota</taxon>
        <taxon>Bacilli</taxon>
        <taxon>Bacillales</taxon>
        <taxon>Bacillaceae</taxon>
        <taxon>Ornithinibacillus</taxon>
    </lineage>
</organism>
<dbReference type="EMBL" id="JBDIML010000007">
    <property type="protein sequence ID" value="MEN2768821.1"/>
    <property type="molecule type" value="Genomic_DNA"/>
</dbReference>
<name>A0ABU9XKL4_9BACI</name>
<evidence type="ECO:0000313" key="1">
    <source>
        <dbReference type="EMBL" id="MEN2768821.1"/>
    </source>
</evidence>
<evidence type="ECO:0000313" key="2">
    <source>
        <dbReference type="Proteomes" id="UP001444625"/>
    </source>
</evidence>
<dbReference type="RefSeq" id="WP_345826314.1">
    <property type="nucleotide sequence ID" value="NZ_JBDIML010000007.1"/>
</dbReference>
<dbReference type="Proteomes" id="UP001444625">
    <property type="component" value="Unassembled WGS sequence"/>
</dbReference>
<reference evidence="1 2" key="1">
    <citation type="submission" date="2024-05" db="EMBL/GenBank/DDBJ databases">
        <authorList>
            <person name="Haq I."/>
            <person name="Ullah Z."/>
            <person name="Ahmad R."/>
            <person name="Li M."/>
            <person name="Tong Y."/>
        </authorList>
    </citation>
    <scope>NUCLEOTIDE SEQUENCE [LARGE SCALE GENOMIC DNA]</scope>
    <source>
        <strain evidence="1 2">16A2E</strain>
    </source>
</reference>
<gene>
    <name evidence="1" type="ORF">ABC228_16680</name>
</gene>
<accession>A0ABU9XKL4</accession>